<dbReference type="EMBL" id="WUAV01000002">
    <property type="protein sequence ID" value="KAF1764093.1"/>
    <property type="molecule type" value="Genomic_DNA"/>
</dbReference>
<gene>
    <name evidence="21" type="ORF">GCK72_004039</name>
</gene>
<evidence type="ECO:0000256" key="5">
    <source>
        <dbReference type="ARBA" id="ARBA00022729"/>
    </source>
</evidence>
<evidence type="ECO:0000259" key="20">
    <source>
        <dbReference type="PROSITE" id="PS50125"/>
    </source>
</evidence>
<keyword evidence="10" id="KW-0675">Receptor</keyword>
<dbReference type="InterPro" id="IPR029787">
    <property type="entry name" value="Nucleotide_cyclase"/>
</dbReference>
<organism evidence="21 22">
    <name type="scientific">Caenorhabditis remanei</name>
    <name type="common">Caenorhabditis vulgaris</name>
    <dbReference type="NCBI Taxonomy" id="31234"/>
    <lineage>
        <taxon>Eukaryota</taxon>
        <taxon>Metazoa</taxon>
        <taxon>Ecdysozoa</taxon>
        <taxon>Nematoda</taxon>
        <taxon>Chromadorea</taxon>
        <taxon>Rhabditida</taxon>
        <taxon>Rhabditina</taxon>
        <taxon>Rhabditomorpha</taxon>
        <taxon>Rhabditoidea</taxon>
        <taxon>Rhabditidae</taxon>
        <taxon>Peloderinae</taxon>
        <taxon>Caenorhabditis</taxon>
    </lineage>
</organism>
<dbReference type="FunFam" id="3.30.70.1230:FF:000023">
    <property type="entry name" value="Guanylate cyclase"/>
    <property type="match status" value="1"/>
</dbReference>
<dbReference type="CDD" id="cd06352">
    <property type="entry name" value="PBP1_NPR_GC-like"/>
    <property type="match status" value="1"/>
</dbReference>
<evidence type="ECO:0000256" key="1">
    <source>
        <dbReference type="ARBA" id="ARBA00001436"/>
    </source>
</evidence>
<evidence type="ECO:0000256" key="10">
    <source>
        <dbReference type="ARBA" id="ARBA00023170"/>
    </source>
</evidence>
<dbReference type="Pfam" id="PF00211">
    <property type="entry name" value="Guanylate_cyc"/>
    <property type="match status" value="1"/>
</dbReference>
<keyword evidence="9 17" id="KW-0472">Membrane</keyword>
<dbReference type="SMART" id="SM00044">
    <property type="entry name" value="CYCc"/>
    <property type="match status" value="1"/>
</dbReference>
<evidence type="ECO:0000256" key="18">
    <source>
        <dbReference type="SAM" id="SignalP"/>
    </source>
</evidence>
<dbReference type="FunFam" id="1.10.510.10:FF:001151">
    <property type="entry name" value="Guanylate cyclase"/>
    <property type="match status" value="1"/>
</dbReference>
<evidence type="ECO:0000256" key="2">
    <source>
        <dbReference type="ARBA" id="ARBA00004479"/>
    </source>
</evidence>
<keyword evidence="12 14" id="KW-0456">Lyase</keyword>
<comment type="similarity">
    <text evidence="14">Belongs to the adenylyl cyclase class-4/guanylyl cyclase family.</text>
</comment>
<dbReference type="InterPro" id="IPR011009">
    <property type="entry name" value="Kinase-like_dom_sf"/>
</dbReference>
<dbReference type="GO" id="GO:0035556">
    <property type="term" value="P:intracellular signal transduction"/>
    <property type="evidence" value="ECO:0007669"/>
    <property type="project" value="InterPro"/>
</dbReference>
<keyword evidence="7 17" id="KW-1133">Transmembrane helix</keyword>
<dbReference type="SUPFAM" id="SSF55073">
    <property type="entry name" value="Nucleotide cyclase"/>
    <property type="match status" value="1"/>
</dbReference>
<evidence type="ECO:0000313" key="22">
    <source>
        <dbReference type="Proteomes" id="UP000483820"/>
    </source>
</evidence>
<feature type="transmembrane region" description="Helical" evidence="17">
    <location>
        <begin position="500"/>
        <end position="526"/>
    </location>
</feature>
<dbReference type="GO" id="GO:0006935">
    <property type="term" value="P:chemotaxis"/>
    <property type="evidence" value="ECO:0007669"/>
    <property type="project" value="UniProtKB-ARBA"/>
</dbReference>
<keyword evidence="6" id="KW-0547">Nucleotide-binding</keyword>
<dbReference type="CTD" id="9801234"/>
<dbReference type="EC" id="4.6.1.2" evidence="3 15"/>
<evidence type="ECO:0000256" key="4">
    <source>
        <dbReference type="ARBA" id="ARBA00022692"/>
    </source>
</evidence>
<dbReference type="FunFam" id="3.40.50.2300:FF:000447">
    <property type="entry name" value="Receptor-type guanylate cyclase gcy-19"/>
    <property type="match status" value="1"/>
</dbReference>
<evidence type="ECO:0000256" key="17">
    <source>
        <dbReference type="SAM" id="Phobius"/>
    </source>
</evidence>
<keyword evidence="8" id="KW-0342">GTP-binding</keyword>
<evidence type="ECO:0000256" key="14">
    <source>
        <dbReference type="RuleBase" id="RU000405"/>
    </source>
</evidence>
<dbReference type="InterPro" id="IPR028082">
    <property type="entry name" value="Peripla_BP_I"/>
</dbReference>
<feature type="chain" id="PRO_5025554103" description="Guanylate cyclase" evidence="18">
    <location>
        <begin position="21"/>
        <end position="1195"/>
    </location>
</feature>
<name>A0A6A5HCI9_CAERE</name>
<feature type="domain" description="Guanylate cyclase" evidence="20">
    <location>
        <begin position="902"/>
        <end position="1032"/>
    </location>
</feature>
<dbReference type="Pfam" id="PF01094">
    <property type="entry name" value="ANF_receptor"/>
    <property type="match status" value="1"/>
</dbReference>
<dbReference type="InterPro" id="IPR001054">
    <property type="entry name" value="A/G_cyclase"/>
</dbReference>
<dbReference type="InterPro" id="IPR000719">
    <property type="entry name" value="Prot_kinase_dom"/>
</dbReference>
<evidence type="ECO:0000313" key="21">
    <source>
        <dbReference type="EMBL" id="KAF1764093.1"/>
    </source>
</evidence>
<dbReference type="KEGG" id="crq:GCK72_004039"/>
<keyword evidence="5 18" id="KW-0732">Signal</keyword>
<dbReference type="Gene3D" id="1.10.510.10">
    <property type="entry name" value="Transferase(Phosphotransferase) domain 1"/>
    <property type="match status" value="1"/>
</dbReference>
<evidence type="ECO:0000256" key="16">
    <source>
        <dbReference type="SAM" id="MobiDB-lite"/>
    </source>
</evidence>
<dbReference type="PROSITE" id="PS00452">
    <property type="entry name" value="GUANYLATE_CYCLASE_1"/>
    <property type="match status" value="1"/>
</dbReference>
<feature type="region of interest" description="Disordered" evidence="16">
    <location>
        <begin position="1101"/>
        <end position="1177"/>
    </location>
</feature>
<dbReference type="InterPro" id="IPR050401">
    <property type="entry name" value="Cyclic_nucleotide_synthase"/>
</dbReference>
<dbReference type="SUPFAM" id="SSF53822">
    <property type="entry name" value="Periplasmic binding protein-like I"/>
    <property type="match status" value="1"/>
</dbReference>
<evidence type="ECO:0000256" key="8">
    <source>
        <dbReference type="ARBA" id="ARBA00023134"/>
    </source>
</evidence>
<accession>A0A6A5HCI9</accession>
<dbReference type="Gene3D" id="6.10.250.780">
    <property type="match status" value="1"/>
</dbReference>
<dbReference type="Gene3D" id="3.40.50.2300">
    <property type="match status" value="3"/>
</dbReference>
<reference evidence="21 22" key="1">
    <citation type="submission" date="2019-12" db="EMBL/GenBank/DDBJ databases">
        <title>Chromosome-level assembly of the Caenorhabditis remanei genome.</title>
        <authorList>
            <person name="Teterina A.A."/>
            <person name="Willis J.H."/>
            <person name="Phillips P.C."/>
        </authorList>
    </citation>
    <scope>NUCLEOTIDE SEQUENCE [LARGE SCALE GENOMIC DNA]</scope>
    <source>
        <strain evidence="21 22">PX506</strain>
        <tissue evidence="21">Whole organism</tissue>
    </source>
</reference>
<comment type="caution">
    <text evidence="21">The sequence shown here is derived from an EMBL/GenBank/DDBJ whole genome shotgun (WGS) entry which is preliminary data.</text>
</comment>
<evidence type="ECO:0000256" key="3">
    <source>
        <dbReference type="ARBA" id="ARBA00012202"/>
    </source>
</evidence>
<dbReference type="PANTHER" id="PTHR11920">
    <property type="entry name" value="GUANYLYL CYCLASE"/>
    <property type="match status" value="1"/>
</dbReference>
<dbReference type="PANTHER" id="PTHR11920:SF71">
    <property type="entry name" value="RECEPTOR-TYPE GUANYLATE CYCLASE GCY-19"/>
    <property type="match status" value="1"/>
</dbReference>
<proteinExistence type="inferred from homology"/>
<dbReference type="AlphaFoldDB" id="A0A6A5HCI9"/>
<dbReference type="GeneID" id="9801234"/>
<dbReference type="GO" id="GO:0007168">
    <property type="term" value="P:receptor guanylyl cyclase signaling pathway"/>
    <property type="evidence" value="ECO:0007669"/>
    <property type="project" value="TreeGrafter"/>
</dbReference>
<evidence type="ECO:0000256" key="9">
    <source>
        <dbReference type="ARBA" id="ARBA00023136"/>
    </source>
</evidence>
<dbReference type="PROSITE" id="PS50125">
    <property type="entry name" value="GUANYLATE_CYCLASE_2"/>
    <property type="match status" value="1"/>
</dbReference>
<sequence length="1195" mass="133734">MEFLLFLLVFGSFSPSFTDGQITQSTTTTTPVPAANRRTIRVGVAAVQTTELDSIGWPMSGGAINLAIQKLRDDGFISAFDFELTVNYTECDRSLGAAVGMEFMRNKKLDVVIGAPCQDPMEVMATMATFYKTPLLAWGLVTDSKFTDADRYPYLTNIMANSLSLGFSLVKLLEMMDWDRVALLYETSAQDYPLSIINDVETAINEYETYGVNVVVKQALPSGDANDAQYISVLNRIKSRCRIIILVVQTATPRRKYLRMITEQNMANEEYVHILLGLRSIGFGKQSAGLTKCELGCLSSGMSPVWEVNPDDGWNERLKVASTRMLVMDLSTDVPDVNYLNTFTSQCGAQVVNPPVSCATPQCLNASTSPPSAFARSLHDVFYLYGLAITNVYNQNPANLNVGSVINDAMQVTFQGLTGEVSINANNTRVPKLMLYALNEKYDQASYMNLTYSVDGGASVSLAYTNEASLWFWYNGLRPLSVPTCGFTGTECPQSFVDQYGALVFSVGGVLALALLFLITCFFYVLRQRKLERDRIDAEWQIPLVKLQKPPKREKSQMSKRSLQSAPSNITDTSKMTFDNTFSNYSIFYLDKDPVLSTAHPASNLFRADYDTFVKLRKLEHENVNKFIGLSIDGAEYLSVWKMCMRGSLQDIIGQGNFSIDPFFMFCVIRDMAEGLKYLHNSFLHVHANLRSGTVLINESWQAKLTDYGLGNLAEEKKPMKRRQLWMAPEVIRGTLLPHQIEKSADIYSLAVIASEVLTRKEAWNMSERKDTVDEIVYRIKKGGPNPPRPDLDMDGVEINHNLLILIRDCWSEEPMDRPSADVICNLLKNMMPKKGNLMDHVFNILEDYTTNLEVEVEDRTKELTAEKKKADVLLGRMLPKQVAERLKQGQTVEPEGFDSVTVFFSDVVKFTQLAAKCSPFQVVNLLNDLYSNFDAIIEEHGVYKVESIGDGYLCVSGLPSRNGNAHIKQIVELSLDFMAYCKAFKIPHLPRERVELRVGVNSGPCVAGVVGLSMPRYCLFGDTVNTASRMESNGKPSHIHLSAASYTLLMKHYPNQYNTASRGDVIIKWSAHACQLDLFQGKGVMETFWVFERNNQFMLSSSNSAYNPDKNKKKNDDDSSDGSVGSSTPPSTPPMHDEKPNSPVRHRKPPVPSSPTLSKRSVSPIMEAKARDIHNEETEALYRQFRRQETLALI</sequence>
<dbReference type="InterPro" id="IPR001828">
    <property type="entry name" value="ANF_lig-bd_rcpt"/>
</dbReference>
<dbReference type="Gene3D" id="3.30.70.1230">
    <property type="entry name" value="Nucleotide cyclase"/>
    <property type="match status" value="1"/>
</dbReference>
<keyword evidence="11" id="KW-0325">Glycoprotein</keyword>
<dbReference type="RefSeq" id="XP_053588613.1">
    <property type="nucleotide sequence ID" value="XM_053724419.1"/>
</dbReference>
<evidence type="ECO:0000256" key="6">
    <source>
        <dbReference type="ARBA" id="ARBA00022741"/>
    </source>
</evidence>
<evidence type="ECO:0000256" key="12">
    <source>
        <dbReference type="ARBA" id="ARBA00023239"/>
    </source>
</evidence>
<dbReference type="GO" id="GO:0004016">
    <property type="term" value="F:adenylate cyclase activity"/>
    <property type="evidence" value="ECO:0007669"/>
    <property type="project" value="TreeGrafter"/>
</dbReference>
<evidence type="ECO:0000256" key="15">
    <source>
        <dbReference type="RuleBase" id="RU003431"/>
    </source>
</evidence>
<dbReference type="PROSITE" id="PS50011">
    <property type="entry name" value="PROTEIN_KINASE_DOM"/>
    <property type="match status" value="1"/>
</dbReference>
<dbReference type="GO" id="GO:0005525">
    <property type="term" value="F:GTP binding"/>
    <property type="evidence" value="ECO:0007669"/>
    <property type="project" value="UniProtKB-KW"/>
</dbReference>
<dbReference type="Proteomes" id="UP000483820">
    <property type="component" value="Chromosome II"/>
</dbReference>
<dbReference type="Pfam" id="PF00069">
    <property type="entry name" value="Pkinase"/>
    <property type="match status" value="1"/>
</dbReference>
<dbReference type="GO" id="GO:0005524">
    <property type="term" value="F:ATP binding"/>
    <property type="evidence" value="ECO:0007669"/>
    <property type="project" value="InterPro"/>
</dbReference>
<dbReference type="GO" id="GO:0005886">
    <property type="term" value="C:plasma membrane"/>
    <property type="evidence" value="ECO:0007669"/>
    <property type="project" value="TreeGrafter"/>
</dbReference>
<dbReference type="GO" id="GO:0004672">
    <property type="term" value="F:protein kinase activity"/>
    <property type="evidence" value="ECO:0007669"/>
    <property type="project" value="InterPro"/>
</dbReference>
<dbReference type="GO" id="GO:0007635">
    <property type="term" value="P:chemosensory behavior"/>
    <property type="evidence" value="ECO:0007669"/>
    <property type="project" value="UniProtKB-ARBA"/>
</dbReference>
<dbReference type="InterPro" id="IPR018297">
    <property type="entry name" value="A/G_cyclase_CS"/>
</dbReference>
<dbReference type="GO" id="GO:0004383">
    <property type="term" value="F:guanylate cyclase activity"/>
    <property type="evidence" value="ECO:0007669"/>
    <property type="project" value="UniProtKB-EC"/>
</dbReference>
<protein>
    <recommendedName>
        <fullName evidence="3 15">Guanylate cyclase</fullName>
        <ecNumber evidence="3 15">4.6.1.2</ecNumber>
    </recommendedName>
</protein>
<comment type="subcellular location">
    <subcellularLocation>
        <location evidence="2">Membrane</location>
        <topology evidence="2">Single-pass type I membrane protein</topology>
    </subcellularLocation>
</comment>
<feature type="signal peptide" evidence="18">
    <location>
        <begin position="1"/>
        <end position="20"/>
    </location>
</feature>
<evidence type="ECO:0000256" key="11">
    <source>
        <dbReference type="ARBA" id="ARBA00023180"/>
    </source>
</evidence>
<feature type="domain" description="Protein kinase" evidence="19">
    <location>
        <begin position="556"/>
        <end position="844"/>
    </location>
</feature>
<evidence type="ECO:0000256" key="7">
    <source>
        <dbReference type="ARBA" id="ARBA00022989"/>
    </source>
</evidence>
<evidence type="ECO:0000256" key="13">
    <source>
        <dbReference type="ARBA" id="ARBA00023293"/>
    </source>
</evidence>
<dbReference type="GO" id="GO:0001653">
    <property type="term" value="F:peptide receptor activity"/>
    <property type="evidence" value="ECO:0007669"/>
    <property type="project" value="TreeGrafter"/>
</dbReference>
<evidence type="ECO:0000259" key="19">
    <source>
        <dbReference type="PROSITE" id="PS50011"/>
    </source>
</evidence>
<keyword evidence="13 15" id="KW-0141">cGMP biosynthesis</keyword>
<dbReference type="CDD" id="cd07302">
    <property type="entry name" value="CHD"/>
    <property type="match status" value="1"/>
</dbReference>
<comment type="catalytic activity">
    <reaction evidence="1 15">
        <text>GTP = 3',5'-cyclic GMP + diphosphate</text>
        <dbReference type="Rhea" id="RHEA:13665"/>
        <dbReference type="ChEBI" id="CHEBI:33019"/>
        <dbReference type="ChEBI" id="CHEBI:37565"/>
        <dbReference type="ChEBI" id="CHEBI:57746"/>
        <dbReference type="EC" id="4.6.1.2"/>
    </reaction>
</comment>
<keyword evidence="4 17" id="KW-0812">Transmembrane</keyword>
<dbReference type="SUPFAM" id="SSF56112">
    <property type="entry name" value="Protein kinase-like (PK-like)"/>
    <property type="match status" value="1"/>
</dbReference>